<sequence length="360" mass="37927">MLIQREGRNCPSIAKYYTCPYFEGCCEVDACKVGTCPRQHIPAGGPETTIAAVAPPVMVSETPVRSSTISSPHGITGAWYTDTKTAPAPTSSGFIISLALPSPTVTGVLGSSSAASQEGHGNKELSAAAKGGIVGAFAALALIFVVGYSMCRKQRRRKVRARDSDSSFGRESKAGVDEEVIATLGGRYEEPHSRFDRESTLKSNSRMMNHPISASSRDLDVLNRPSAVIARPTTASPLAPKSAFHQVSSAIKPTVTVAGPSTRGPTVLNQASEMIARYTSASPDLMSRLDTATPEIQGPPQQAAIAELASPGLPKVVEIHSSRSGVQKYKPYRPNANSLYPVAETTPSYLTGTLAASGEH</sequence>
<dbReference type="AlphaFoldDB" id="A0A8H6NN17"/>
<comment type="caution">
    <text evidence="3">The sequence shown here is derived from an EMBL/GenBank/DDBJ whole genome shotgun (WGS) entry which is preliminary data.</text>
</comment>
<organism evidence="3 4">
    <name type="scientific">Colletotrichum musicola</name>
    <dbReference type="NCBI Taxonomy" id="2175873"/>
    <lineage>
        <taxon>Eukaryota</taxon>
        <taxon>Fungi</taxon>
        <taxon>Dikarya</taxon>
        <taxon>Ascomycota</taxon>
        <taxon>Pezizomycotina</taxon>
        <taxon>Sordariomycetes</taxon>
        <taxon>Hypocreomycetidae</taxon>
        <taxon>Glomerellales</taxon>
        <taxon>Glomerellaceae</taxon>
        <taxon>Colletotrichum</taxon>
        <taxon>Colletotrichum orchidearum species complex</taxon>
    </lineage>
</organism>
<keyword evidence="4" id="KW-1185">Reference proteome</keyword>
<reference evidence="3" key="1">
    <citation type="journal article" date="2020" name="Phytopathology">
        <title>Genome Sequence Resources of Colletotrichum truncatum, C. plurivorum, C. musicola, and C. sojae: Four Species Pathogenic to Soybean (Glycine max).</title>
        <authorList>
            <person name="Rogerio F."/>
            <person name="Boufleur T.R."/>
            <person name="Ciampi-Guillardi M."/>
            <person name="Sukno S.A."/>
            <person name="Thon M.R."/>
            <person name="Massola Junior N.S."/>
            <person name="Baroncelli R."/>
        </authorList>
    </citation>
    <scope>NUCLEOTIDE SEQUENCE</scope>
    <source>
        <strain evidence="3">LFN0074</strain>
    </source>
</reference>
<evidence type="ECO:0000256" key="1">
    <source>
        <dbReference type="SAM" id="MobiDB-lite"/>
    </source>
</evidence>
<dbReference type="EMBL" id="WIGM01000129">
    <property type="protein sequence ID" value="KAF6838441.1"/>
    <property type="molecule type" value="Genomic_DNA"/>
</dbReference>
<keyword evidence="2" id="KW-0472">Membrane</keyword>
<feature type="compositionally biased region" description="Polar residues" evidence="1">
    <location>
        <begin position="201"/>
        <end position="211"/>
    </location>
</feature>
<accession>A0A8H6NN17</accession>
<keyword evidence="2" id="KW-0812">Transmembrane</keyword>
<proteinExistence type="predicted"/>
<evidence type="ECO:0000313" key="3">
    <source>
        <dbReference type="EMBL" id="KAF6838441.1"/>
    </source>
</evidence>
<gene>
    <name evidence="3" type="ORF">CMUS01_04671</name>
</gene>
<name>A0A8H6NN17_9PEZI</name>
<keyword evidence="2" id="KW-1133">Transmembrane helix</keyword>
<dbReference type="Proteomes" id="UP000639643">
    <property type="component" value="Unassembled WGS sequence"/>
</dbReference>
<dbReference type="OrthoDB" id="5431298at2759"/>
<evidence type="ECO:0000313" key="4">
    <source>
        <dbReference type="Proteomes" id="UP000639643"/>
    </source>
</evidence>
<evidence type="ECO:0000256" key="2">
    <source>
        <dbReference type="SAM" id="Phobius"/>
    </source>
</evidence>
<protein>
    <submittedName>
        <fullName evidence="3">Uncharacterized protein</fullName>
    </submittedName>
</protein>
<feature type="transmembrane region" description="Helical" evidence="2">
    <location>
        <begin position="132"/>
        <end position="151"/>
    </location>
</feature>
<feature type="compositionally biased region" description="Basic and acidic residues" evidence="1">
    <location>
        <begin position="191"/>
        <end position="200"/>
    </location>
</feature>
<feature type="region of interest" description="Disordered" evidence="1">
    <location>
        <begin position="191"/>
        <end position="211"/>
    </location>
</feature>